<feature type="transmembrane region" description="Helical" evidence="7">
    <location>
        <begin position="118"/>
        <end position="136"/>
    </location>
</feature>
<dbReference type="GO" id="GO:0016020">
    <property type="term" value="C:membrane"/>
    <property type="evidence" value="ECO:0007669"/>
    <property type="project" value="UniProtKB-SubCell"/>
</dbReference>
<evidence type="ECO:0000259" key="8">
    <source>
        <dbReference type="PROSITE" id="PS50850"/>
    </source>
</evidence>
<evidence type="ECO:0000313" key="10">
    <source>
        <dbReference type="Proteomes" id="UP001152049"/>
    </source>
</evidence>
<dbReference type="SUPFAM" id="SSF103473">
    <property type="entry name" value="MFS general substrate transporter"/>
    <property type="match status" value="1"/>
</dbReference>
<feature type="transmembrane region" description="Helical" evidence="7">
    <location>
        <begin position="261"/>
        <end position="281"/>
    </location>
</feature>
<feature type="transmembrane region" description="Helical" evidence="7">
    <location>
        <begin position="326"/>
        <end position="347"/>
    </location>
</feature>
<dbReference type="InterPro" id="IPR020846">
    <property type="entry name" value="MFS_dom"/>
</dbReference>
<evidence type="ECO:0000256" key="2">
    <source>
        <dbReference type="ARBA" id="ARBA00022692"/>
    </source>
</evidence>
<feature type="transmembrane region" description="Helical" evidence="7">
    <location>
        <begin position="56"/>
        <end position="77"/>
    </location>
</feature>
<reference evidence="9" key="1">
    <citation type="submission" date="2022-09" db="EMBL/GenBank/DDBJ databases">
        <title>Fusarium specimens isolated from Avocado Roots.</title>
        <authorList>
            <person name="Stajich J."/>
            <person name="Roper C."/>
            <person name="Heimlech-Rivalta G."/>
        </authorList>
    </citation>
    <scope>NUCLEOTIDE SEQUENCE</scope>
    <source>
        <strain evidence="9">CF00136</strain>
    </source>
</reference>
<evidence type="ECO:0000256" key="6">
    <source>
        <dbReference type="SAM" id="MobiDB-lite"/>
    </source>
</evidence>
<dbReference type="PANTHER" id="PTHR42718">
    <property type="entry name" value="MAJOR FACILITATOR SUPERFAMILY MULTIDRUG TRANSPORTER MFSC"/>
    <property type="match status" value="1"/>
</dbReference>
<name>A0A9W8VFF6_9HYPO</name>
<feature type="region of interest" description="Disordered" evidence="6">
    <location>
        <begin position="455"/>
        <end position="482"/>
    </location>
</feature>
<evidence type="ECO:0000256" key="7">
    <source>
        <dbReference type="SAM" id="Phobius"/>
    </source>
</evidence>
<feature type="transmembrane region" description="Helical" evidence="7">
    <location>
        <begin position="142"/>
        <end position="164"/>
    </location>
</feature>
<dbReference type="EMBL" id="JAOQAZ010000016">
    <property type="protein sequence ID" value="KAJ4258095.1"/>
    <property type="molecule type" value="Genomic_DNA"/>
</dbReference>
<feature type="transmembrane region" description="Helical" evidence="7">
    <location>
        <begin position="359"/>
        <end position="377"/>
    </location>
</feature>
<evidence type="ECO:0000256" key="4">
    <source>
        <dbReference type="ARBA" id="ARBA00023136"/>
    </source>
</evidence>
<dbReference type="Gene3D" id="1.20.1250.20">
    <property type="entry name" value="MFS general substrate transporter like domains"/>
    <property type="match status" value="2"/>
</dbReference>
<feature type="transmembrane region" description="Helical" evidence="7">
    <location>
        <begin position="176"/>
        <end position="200"/>
    </location>
</feature>
<feature type="transmembrane region" description="Helical" evidence="7">
    <location>
        <begin position="89"/>
        <end position="111"/>
    </location>
</feature>
<comment type="subcellular location">
    <subcellularLocation>
        <location evidence="1">Membrane</location>
        <topology evidence="1">Multi-pass membrane protein</topology>
    </subcellularLocation>
</comment>
<feature type="transmembrane region" description="Helical" evidence="7">
    <location>
        <begin position="220"/>
        <end position="241"/>
    </location>
</feature>
<dbReference type="PANTHER" id="PTHR42718:SF41">
    <property type="entry name" value="MFS TRANSPORTER OF UNKOWN SPECIFICITY (AFU_ORTHOLOGUE AFUA_5G09940)-RELATED"/>
    <property type="match status" value="1"/>
</dbReference>
<dbReference type="OrthoDB" id="440755at2759"/>
<feature type="transmembrane region" description="Helical" evidence="7">
    <location>
        <begin position="428"/>
        <end position="448"/>
    </location>
</feature>
<protein>
    <recommendedName>
        <fullName evidence="8">Major facilitator superfamily (MFS) profile domain-containing protein</fullName>
    </recommendedName>
</protein>
<evidence type="ECO:0000256" key="1">
    <source>
        <dbReference type="ARBA" id="ARBA00004141"/>
    </source>
</evidence>
<keyword evidence="2 7" id="KW-0812">Transmembrane</keyword>
<evidence type="ECO:0000256" key="5">
    <source>
        <dbReference type="ARBA" id="ARBA00023180"/>
    </source>
</evidence>
<accession>A0A9W8VFF6</accession>
<feature type="transmembrane region" description="Helical" evidence="7">
    <location>
        <begin position="301"/>
        <end position="319"/>
    </location>
</feature>
<dbReference type="InterPro" id="IPR011701">
    <property type="entry name" value="MFS"/>
</dbReference>
<dbReference type="GO" id="GO:0022857">
    <property type="term" value="F:transmembrane transporter activity"/>
    <property type="evidence" value="ECO:0007669"/>
    <property type="project" value="InterPro"/>
</dbReference>
<comment type="caution">
    <text evidence="9">The sequence shown here is derived from an EMBL/GenBank/DDBJ whole genome shotgun (WGS) entry which is preliminary data.</text>
</comment>
<proteinExistence type="predicted"/>
<keyword evidence="10" id="KW-1185">Reference proteome</keyword>
<dbReference type="AlphaFoldDB" id="A0A9W8VFF6"/>
<keyword evidence="3 7" id="KW-1133">Transmembrane helix</keyword>
<keyword evidence="5" id="KW-0325">Glycoprotein</keyword>
<dbReference type="Pfam" id="PF07690">
    <property type="entry name" value="MFS_1"/>
    <property type="match status" value="1"/>
</dbReference>
<dbReference type="InterPro" id="IPR036259">
    <property type="entry name" value="MFS_trans_sf"/>
</dbReference>
<feature type="domain" description="Major facilitator superfamily (MFS) profile" evidence="8">
    <location>
        <begin position="39"/>
        <end position="452"/>
    </location>
</feature>
<evidence type="ECO:0000256" key="3">
    <source>
        <dbReference type="ARBA" id="ARBA00022989"/>
    </source>
</evidence>
<gene>
    <name evidence="9" type="ORF">NW762_008235</name>
</gene>
<keyword evidence="4 7" id="KW-0472">Membrane</keyword>
<dbReference type="Proteomes" id="UP001152049">
    <property type="component" value="Unassembled WGS sequence"/>
</dbReference>
<sequence>MSTTQTVLETSSQAIPLESLAQNDGPPVQQVTTGGQAGRVFQADPAFTLSPASRRLIIALLFISNAVTIAGGLALSADLGRQPGPGQSNWMVAAYPLTQGAFVLVTGRLGAIFGHKQLTLTGYALFAFFSLMNGFTKTYESFIAVRALTGVGGGAFMPNAVSILTTMVPPGRSRNVVLGFFAASPPLGALIGGLLTGLFMEKTNWTWLFVFIQAPSVGWNTPYEITLVILSVLLFVAFLVWEKRFAKDPIMPLSIFRAPTFTALVFVVLLSYMAFGVGLWYSVAWQQLLRDVSVLETGYNFVPFGLSSLLAVFVAAWLIPRVAAQWIMAIGVSVTLVGNILLATMLVQQTYWAQLFPAMVLYGFCPDLVYVAAQVIASNSVNRRQQGVASSLIGTLNLYGNSLGQGFAGTIETEIGASNDDEVRGYRAALYFAAGLAFLGLVLDFVFVRLPKDEREGWDDPSDSDGQNPHAVTTAVEVNRTA</sequence>
<evidence type="ECO:0000313" key="9">
    <source>
        <dbReference type="EMBL" id="KAJ4258095.1"/>
    </source>
</evidence>
<dbReference type="PROSITE" id="PS50850">
    <property type="entry name" value="MFS"/>
    <property type="match status" value="1"/>
</dbReference>
<organism evidence="9 10">
    <name type="scientific">Fusarium torreyae</name>
    <dbReference type="NCBI Taxonomy" id="1237075"/>
    <lineage>
        <taxon>Eukaryota</taxon>
        <taxon>Fungi</taxon>
        <taxon>Dikarya</taxon>
        <taxon>Ascomycota</taxon>
        <taxon>Pezizomycotina</taxon>
        <taxon>Sordariomycetes</taxon>
        <taxon>Hypocreomycetidae</taxon>
        <taxon>Hypocreales</taxon>
        <taxon>Nectriaceae</taxon>
        <taxon>Fusarium</taxon>
    </lineage>
</organism>